<organism evidence="1 2">
    <name type="scientific">Monilinia laxa</name>
    <name type="common">Brown rot fungus</name>
    <name type="synonym">Sclerotinia laxa</name>
    <dbReference type="NCBI Taxonomy" id="61186"/>
    <lineage>
        <taxon>Eukaryota</taxon>
        <taxon>Fungi</taxon>
        <taxon>Dikarya</taxon>
        <taxon>Ascomycota</taxon>
        <taxon>Pezizomycotina</taxon>
        <taxon>Leotiomycetes</taxon>
        <taxon>Helotiales</taxon>
        <taxon>Sclerotiniaceae</taxon>
        <taxon>Monilinia</taxon>
    </lineage>
</organism>
<comment type="caution">
    <text evidence="1">The sequence shown here is derived from an EMBL/GenBank/DDBJ whole genome shotgun (WGS) entry which is preliminary data.</text>
</comment>
<accession>A0A5N6JZM5</accession>
<dbReference type="AlphaFoldDB" id="A0A5N6JZM5"/>
<protein>
    <submittedName>
        <fullName evidence="1">Uncharacterized protein</fullName>
    </submittedName>
</protein>
<evidence type="ECO:0000313" key="1">
    <source>
        <dbReference type="EMBL" id="KAB8294994.1"/>
    </source>
</evidence>
<evidence type="ECO:0000313" key="2">
    <source>
        <dbReference type="Proteomes" id="UP000326757"/>
    </source>
</evidence>
<name>A0A5N6JZM5_MONLA</name>
<dbReference type="Proteomes" id="UP000326757">
    <property type="component" value="Unassembled WGS sequence"/>
</dbReference>
<sequence length="260" mass="30521">MSAELLPPEPITLSNFNHHPRFPPECRLAIYHHLLSRTILEACPPILFALHGTPIYKMLQEDYRKSNFFLARRTLPAYARLAHHDGSLDKIHYLHIRGNRALYPNSRLFPSVLIYLCFFQGHASITSNSFHEINIELKLSRRSFYEDILQTIYQMAKASTAASTTVPYQFVRSDADLVRDYCWRMDDAVRDARGKRWKRGRRELRGVDGVLYGKREVIWVWVAGRVPREMQFKVKGWHGSGTMVTRAWDVLRWLWICFVE</sequence>
<proteinExistence type="predicted"/>
<dbReference type="EMBL" id="VIGI01000010">
    <property type="protein sequence ID" value="KAB8294994.1"/>
    <property type="molecule type" value="Genomic_DNA"/>
</dbReference>
<gene>
    <name evidence="1" type="ORF">EYC80_006943</name>
</gene>
<reference evidence="1 2" key="1">
    <citation type="submission" date="2019-06" db="EMBL/GenBank/DDBJ databases">
        <title>Genome Sequence of the Brown Rot Fungal Pathogen Monilinia laxa.</title>
        <authorList>
            <person name="De Miccolis Angelini R.M."/>
            <person name="Landi L."/>
            <person name="Abate D."/>
            <person name="Pollastro S."/>
            <person name="Romanazzi G."/>
            <person name="Faretra F."/>
        </authorList>
    </citation>
    <scope>NUCLEOTIDE SEQUENCE [LARGE SCALE GENOMIC DNA]</scope>
    <source>
        <strain evidence="1 2">Mlax316</strain>
    </source>
</reference>
<dbReference type="OrthoDB" id="3542428at2759"/>
<keyword evidence="2" id="KW-1185">Reference proteome</keyword>